<evidence type="ECO:0000313" key="8">
    <source>
        <dbReference type="EMBL" id="MCE4553790.1"/>
    </source>
</evidence>
<feature type="transmembrane region" description="Helical" evidence="7">
    <location>
        <begin position="16"/>
        <end position="37"/>
    </location>
</feature>
<evidence type="ECO:0000256" key="4">
    <source>
        <dbReference type="ARBA" id="ARBA00022692"/>
    </source>
</evidence>
<feature type="transmembrane region" description="Helical" evidence="7">
    <location>
        <begin position="141"/>
        <end position="162"/>
    </location>
</feature>
<dbReference type="Proteomes" id="UP001200741">
    <property type="component" value="Unassembled WGS sequence"/>
</dbReference>
<evidence type="ECO:0000256" key="3">
    <source>
        <dbReference type="ARBA" id="ARBA00022475"/>
    </source>
</evidence>
<keyword evidence="3" id="KW-1003">Cell membrane</keyword>
<feature type="transmembrane region" description="Helical" evidence="7">
    <location>
        <begin position="115"/>
        <end position="134"/>
    </location>
</feature>
<dbReference type="PANTHER" id="PTHR20855">
    <property type="entry name" value="ADIPOR/PROGESTIN RECEPTOR-RELATED"/>
    <property type="match status" value="1"/>
</dbReference>
<evidence type="ECO:0000256" key="2">
    <source>
        <dbReference type="ARBA" id="ARBA00008488"/>
    </source>
</evidence>
<keyword evidence="4 7" id="KW-0812">Transmembrane</keyword>
<evidence type="ECO:0000256" key="5">
    <source>
        <dbReference type="ARBA" id="ARBA00022989"/>
    </source>
</evidence>
<evidence type="ECO:0000256" key="6">
    <source>
        <dbReference type="ARBA" id="ARBA00023136"/>
    </source>
</evidence>
<keyword evidence="9" id="KW-1185">Reference proteome</keyword>
<dbReference type="PANTHER" id="PTHR20855:SF3">
    <property type="entry name" value="LD03007P"/>
    <property type="match status" value="1"/>
</dbReference>
<dbReference type="RefSeq" id="WP_233370503.1">
    <property type="nucleotide sequence ID" value="NZ_JAJTWU010000002.1"/>
</dbReference>
<accession>A0ABS8XPZ7</accession>
<dbReference type="EMBL" id="JAJTWU010000002">
    <property type="protein sequence ID" value="MCE4553790.1"/>
    <property type="molecule type" value="Genomic_DNA"/>
</dbReference>
<reference evidence="8 9" key="1">
    <citation type="submission" date="2021-12" db="EMBL/GenBank/DDBJ databases">
        <title>Genome seq of P8.</title>
        <authorList>
            <person name="Seo T."/>
        </authorList>
    </citation>
    <scope>NUCLEOTIDE SEQUENCE [LARGE SCALE GENOMIC DNA]</scope>
    <source>
        <strain evidence="8 9">P8</strain>
    </source>
</reference>
<feature type="transmembrane region" description="Helical" evidence="7">
    <location>
        <begin position="198"/>
        <end position="220"/>
    </location>
</feature>
<dbReference type="Pfam" id="PF03006">
    <property type="entry name" value="HlyIII"/>
    <property type="match status" value="1"/>
</dbReference>
<keyword evidence="6 7" id="KW-0472">Membrane</keyword>
<evidence type="ECO:0000256" key="1">
    <source>
        <dbReference type="ARBA" id="ARBA00004651"/>
    </source>
</evidence>
<comment type="caution">
    <text evidence="8">The sequence shown here is derived from an EMBL/GenBank/DDBJ whole genome shotgun (WGS) entry which is preliminary data.</text>
</comment>
<name>A0ABS8XPZ7_9BURK</name>
<feature type="transmembrane region" description="Helical" evidence="7">
    <location>
        <begin position="49"/>
        <end position="70"/>
    </location>
</feature>
<sequence>MTPPTPDRPQTLGEEIANAVSHGLGALLAIAALPILVMRAAGQGSTADVVAAAVFAATGILLYGISALYHALPAHWANGRLKAWLMRLDHAAIYVFIAGSYTPFTLGVLHTGPGTTLLVAVWAAAAFGVAIKLLNRLRHPIVSTLLYLAMGWVVVFAIGPLVEHMPAAGLALLVAGGLSYTLGAAVFLLDNRLRYAHFVWHLFVLGGSVCHFFAALFYAYA</sequence>
<feature type="transmembrane region" description="Helical" evidence="7">
    <location>
        <begin position="168"/>
        <end position="189"/>
    </location>
</feature>
<evidence type="ECO:0000256" key="7">
    <source>
        <dbReference type="SAM" id="Phobius"/>
    </source>
</evidence>
<comment type="similarity">
    <text evidence="2">Belongs to the UPF0073 (Hly-III) family.</text>
</comment>
<gene>
    <name evidence="8" type="ORF">LXT13_04925</name>
</gene>
<organism evidence="8 9">
    <name type="scientific">Pelomonas cellulosilytica</name>
    <dbReference type="NCBI Taxonomy" id="2906762"/>
    <lineage>
        <taxon>Bacteria</taxon>
        <taxon>Pseudomonadati</taxon>
        <taxon>Pseudomonadota</taxon>
        <taxon>Betaproteobacteria</taxon>
        <taxon>Burkholderiales</taxon>
        <taxon>Sphaerotilaceae</taxon>
        <taxon>Roseateles</taxon>
    </lineage>
</organism>
<keyword evidence="5 7" id="KW-1133">Transmembrane helix</keyword>
<dbReference type="NCBIfam" id="TIGR01065">
    <property type="entry name" value="hlyIII"/>
    <property type="match status" value="1"/>
</dbReference>
<dbReference type="InterPro" id="IPR004254">
    <property type="entry name" value="AdipoR/HlyIII-related"/>
</dbReference>
<proteinExistence type="inferred from homology"/>
<dbReference type="InterPro" id="IPR005744">
    <property type="entry name" value="Hy-lIII"/>
</dbReference>
<evidence type="ECO:0000313" key="9">
    <source>
        <dbReference type="Proteomes" id="UP001200741"/>
    </source>
</evidence>
<protein>
    <submittedName>
        <fullName evidence="8">Hemolysin III family protein</fullName>
    </submittedName>
</protein>
<comment type="subcellular location">
    <subcellularLocation>
        <location evidence="1">Cell membrane</location>
        <topology evidence="1">Multi-pass membrane protein</topology>
    </subcellularLocation>
</comment>